<sequence>MQPWGWDGEHDGHECVSGPWSPAEGLQRGLGGTSGDTAAMGTKYRKMSSKYDFVKVRVLLCGKDHYYVLSRYLISRTLTVTKIPYVKAVKIALELKKHLVDMNMLAVTQVQMEQTLFRIMEGKGFGAPYIERYQMVNQFFQERCPLLILICGAPCTGKSTLAQQLAARLNLPNVVQTDLVYQLLRSNGDSPVHSLPVWKRSDLTQAEVITEFRRECWVVRKGVDGEVKKALKEGKSIILEGVHLQPDLYIQEFTKHTCHSTKCPSACETKDECHEHPGTKEPFDFQTAEQCRSKCPCCAQGADNSCAGVRNCSGSPASSAKGHRGLCHECCDGDLPCCAARIELENGWEEQRSYAEEEVPEPMVTCAEEELECSRASGAQEWGRGICGHATPLGRSPWSLPAAGGNPTSLRFCQHNASPARPVFMPIIIQMDEDDHELLATQWATRSGSGDPLQGGADFRQTFSRLRLLQKHLCEWHPSGVAVVRVGVARMAEALDKLHDHFLDCIQKSMD</sequence>
<accession>A0A8S1IUE0</accession>
<evidence type="ECO:0008006" key="3">
    <source>
        <dbReference type="Google" id="ProtNLM"/>
    </source>
</evidence>
<evidence type="ECO:0000313" key="2">
    <source>
        <dbReference type="Proteomes" id="UP000708148"/>
    </source>
</evidence>
<evidence type="ECO:0000313" key="1">
    <source>
        <dbReference type="EMBL" id="CAD7697658.1"/>
    </source>
</evidence>
<dbReference type="Proteomes" id="UP000708148">
    <property type="component" value="Unassembled WGS sequence"/>
</dbReference>
<dbReference type="PANTHER" id="PTHR33477">
    <property type="entry name" value="P-LOOP NTPASE DOMAIN-CONTAINING PROTEIN LPA1 HOMOLOG 1"/>
    <property type="match status" value="1"/>
</dbReference>
<organism evidence="1 2">
    <name type="scientific">Ostreobium quekettii</name>
    <dbReference type="NCBI Taxonomy" id="121088"/>
    <lineage>
        <taxon>Eukaryota</taxon>
        <taxon>Viridiplantae</taxon>
        <taxon>Chlorophyta</taxon>
        <taxon>core chlorophytes</taxon>
        <taxon>Ulvophyceae</taxon>
        <taxon>TCBD clade</taxon>
        <taxon>Bryopsidales</taxon>
        <taxon>Ostreobineae</taxon>
        <taxon>Ostreobiaceae</taxon>
        <taxon>Ostreobium</taxon>
    </lineage>
</organism>
<gene>
    <name evidence="1" type="ORF">OSTQU699_LOCUS3018</name>
</gene>
<dbReference type="SUPFAM" id="SSF52540">
    <property type="entry name" value="P-loop containing nucleoside triphosphate hydrolases"/>
    <property type="match status" value="1"/>
</dbReference>
<protein>
    <recommendedName>
        <fullName evidence="3">2-phosphoglycerate kinase</fullName>
    </recommendedName>
</protein>
<dbReference type="PANTHER" id="PTHR33477:SF2">
    <property type="entry name" value="2-PHOSPHOGLYCERATE KINASE"/>
    <property type="match status" value="1"/>
</dbReference>
<keyword evidence="2" id="KW-1185">Reference proteome</keyword>
<proteinExistence type="predicted"/>
<name>A0A8S1IUE0_9CHLO</name>
<dbReference type="EMBL" id="CAJHUC010000694">
    <property type="protein sequence ID" value="CAD7697658.1"/>
    <property type="molecule type" value="Genomic_DNA"/>
</dbReference>
<dbReference type="AlphaFoldDB" id="A0A8S1IUE0"/>
<dbReference type="OrthoDB" id="271259at2759"/>
<dbReference type="InterPro" id="IPR027417">
    <property type="entry name" value="P-loop_NTPase"/>
</dbReference>
<comment type="caution">
    <text evidence="1">The sequence shown here is derived from an EMBL/GenBank/DDBJ whole genome shotgun (WGS) entry which is preliminary data.</text>
</comment>
<dbReference type="Gene3D" id="3.40.50.300">
    <property type="entry name" value="P-loop containing nucleotide triphosphate hydrolases"/>
    <property type="match status" value="1"/>
</dbReference>
<dbReference type="Pfam" id="PF13238">
    <property type="entry name" value="AAA_18"/>
    <property type="match status" value="1"/>
</dbReference>
<reference evidence="1" key="1">
    <citation type="submission" date="2020-12" db="EMBL/GenBank/DDBJ databases">
        <authorList>
            <person name="Iha C."/>
        </authorList>
    </citation>
    <scope>NUCLEOTIDE SEQUENCE</scope>
</reference>